<name>A0A6I5ZMT8_9FIRM</name>
<keyword evidence="6" id="KW-0449">Lipoprotein</keyword>
<dbReference type="PANTHER" id="PTHR34296:SF2">
    <property type="entry name" value="ABC TRANSPORTER GUANOSINE-BINDING PROTEIN NUPN"/>
    <property type="match status" value="1"/>
</dbReference>
<evidence type="ECO:0000256" key="1">
    <source>
        <dbReference type="ARBA" id="ARBA00004193"/>
    </source>
</evidence>
<dbReference type="Pfam" id="PF02608">
    <property type="entry name" value="Bmp"/>
    <property type="match status" value="1"/>
</dbReference>
<organism evidence="8 9">
    <name type="scientific">Neomoorella glycerini</name>
    <dbReference type="NCBI Taxonomy" id="55779"/>
    <lineage>
        <taxon>Bacteria</taxon>
        <taxon>Bacillati</taxon>
        <taxon>Bacillota</taxon>
        <taxon>Clostridia</taxon>
        <taxon>Neomoorellales</taxon>
        <taxon>Neomoorellaceae</taxon>
        <taxon>Neomoorella</taxon>
    </lineage>
</organism>
<evidence type="ECO:0000256" key="6">
    <source>
        <dbReference type="ARBA" id="ARBA00023288"/>
    </source>
</evidence>
<dbReference type="Gene3D" id="3.40.50.2300">
    <property type="match status" value="2"/>
</dbReference>
<gene>
    <name evidence="8" type="ORF">MGLY_05410</name>
</gene>
<dbReference type="PROSITE" id="PS51257">
    <property type="entry name" value="PROKAR_LIPOPROTEIN"/>
    <property type="match status" value="1"/>
</dbReference>
<dbReference type="InterPro" id="IPR050957">
    <property type="entry name" value="BMP_lipoprotein"/>
</dbReference>
<dbReference type="AlphaFoldDB" id="A0A6I5ZMT8"/>
<evidence type="ECO:0000256" key="3">
    <source>
        <dbReference type="ARBA" id="ARBA00022475"/>
    </source>
</evidence>
<evidence type="ECO:0000313" key="9">
    <source>
        <dbReference type="Proteomes" id="UP000425916"/>
    </source>
</evidence>
<protein>
    <submittedName>
        <fullName evidence="8">ABC transporter substrate-binding protein PnrA-like protein</fullName>
    </submittedName>
</protein>
<dbReference type="OrthoDB" id="9769871at2"/>
<dbReference type="CDD" id="cd06304">
    <property type="entry name" value="PBP1_BmpA_Med_PnrA-like"/>
    <property type="match status" value="1"/>
</dbReference>
<comment type="similarity">
    <text evidence="2">Belongs to the BMP lipoprotein family.</text>
</comment>
<evidence type="ECO:0000256" key="5">
    <source>
        <dbReference type="ARBA" id="ARBA00023136"/>
    </source>
</evidence>
<proteinExistence type="inferred from homology"/>
<evidence type="ECO:0000256" key="4">
    <source>
        <dbReference type="ARBA" id="ARBA00022729"/>
    </source>
</evidence>
<dbReference type="InterPro" id="IPR028082">
    <property type="entry name" value="Peripla_BP_I"/>
</dbReference>
<evidence type="ECO:0000313" key="8">
    <source>
        <dbReference type="EMBL" id="QGP91214.1"/>
    </source>
</evidence>
<keyword evidence="3" id="KW-1003">Cell membrane</keyword>
<dbReference type="InterPro" id="IPR003760">
    <property type="entry name" value="PnrA-like"/>
</dbReference>
<keyword evidence="9" id="KW-1185">Reference proteome</keyword>
<sequence length="347" mass="36596">MRKRIGAILLTLALIGGVFLAGCGGSKQAKPEDKGQPQGQAQQNTGAAAKKLKVALVLPGPINDNGWNSVAYEGLKKAQAELGIEGAYRENVTQSDMEEAFRAYANQGYDVIIGHGFQFNDVAKKVGKDFPKVKFIVTSSNIAQGPNVASLEVSNKEAGFIGGILAGLLTKSNKVAFIGGVNMPPITDAEAGFKAGAKMVNPKVEALGTLIGSWDDVAKAKETALAFIQQGADVVLGDANQAGLGVIEAAKSKNVYAVGFAGDQSNVAPDNVPASSKYDYSVAIKYIVKEILDGKFEARGYVVATKEGATGIIWNEKLKSKLNPEAVQKAEQVQKDLIEKKIDVNKL</sequence>
<dbReference type="Proteomes" id="UP000425916">
    <property type="component" value="Chromosome"/>
</dbReference>
<dbReference type="PANTHER" id="PTHR34296">
    <property type="entry name" value="TRANSCRIPTIONAL ACTIVATOR PROTEIN MED"/>
    <property type="match status" value="1"/>
</dbReference>
<dbReference type="SUPFAM" id="SSF53822">
    <property type="entry name" value="Periplasmic binding protein-like I"/>
    <property type="match status" value="1"/>
</dbReference>
<comment type="subcellular location">
    <subcellularLocation>
        <location evidence="1">Cell membrane</location>
        <topology evidence="1">Lipid-anchor</topology>
    </subcellularLocation>
</comment>
<keyword evidence="5" id="KW-0472">Membrane</keyword>
<dbReference type="RefSeq" id="WP_156271624.1">
    <property type="nucleotide sequence ID" value="NZ_CP046244.1"/>
</dbReference>
<evidence type="ECO:0000259" key="7">
    <source>
        <dbReference type="Pfam" id="PF02608"/>
    </source>
</evidence>
<evidence type="ECO:0000256" key="2">
    <source>
        <dbReference type="ARBA" id="ARBA00008610"/>
    </source>
</evidence>
<reference evidence="8 9" key="1">
    <citation type="submission" date="2019-11" db="EMBL/GenBank/DDBJ databases">
        <title>Genome sequence of Moorella glycerini DSM11254.</title>
        <authorList>
            <person name="Poehlein A."/>
            <person name="Boeer T."/>
            <person name="Daniel R."/>
        </authorList>
    </citation>
    <scope>NUCLEOTIDE SEQUENCE [LARGE SCALE GENOMIC DNA]</scope>
    <source>
        <strain evidence="8 9">DSM 11254</strain>
    </source>
</reference>
<accession>A0A6I5ZMT8</accession>
<dbReference type="EMBL" id="CP046244">
    <property type="protein sequence ID" value="QGP91214.1"/>
    <property type="molecule type" value="Genomic_DNA"/>
</dbReference>
<feature type="domain" description="ABC transporter substrate-binding protein PnrA-like" evidence="7">
    <location>
        <begin position="52"/>
        <end position="346"/>
    </location>
</feature>
<dbReference type="GO" id="GO:0005886">
    <property type="term" value="C:plasma membrane"/>
    <property type="evidence" value="ECO:0007669"/>
    <property type="project" value="UniProtKB-SubCell"/>
</dbReference>
<keyword evidence="4" id="KW-0732">Signal</keyword>